<proteinExistence type="predicted"/>
<dbReference type="EMBL" id="JBDFQZ010000003">
    <property type="protein sequence ID" value="KAK9741465.1"/>
    <property type="molecule type" value="Genomic_DNA"/>
</dbReference>
<organism evidence="2 3">
    <name type="scientific">Saponaria officinalis</name>
    <name type="common">Common soapwort</name>
    <name type="synonym">Lychnis saponaria</name>
    <dbReference type="NCBI Taxonomy" id="3572"/>
    <lineage>
        <taxon>Eukaryota</taxon>
        <taxon>Viridiplantae</taxon>
        <taxon>Streptophyta</taxon>
        <taxon>Embryophyta</taxon>
        <taxon>Tracheophyta</taxon>
        <taxon>Spermatophyta</taxon>
        <taxon>Magnoliopsida</taxon>
        <taxon>eudicotyledons</taxon>
        <taxon>Gunneridae</taxon>
        <taxon>Pentapetalae</taxon>
        <taxon>Caryophyllales</taxon>
        <taxon>Caryophyllaceae</taxon>
        <taxon>Caryophylleae</taxon>
        <taxon>Saponaria</taxon>
    </lineage>
</organism>
<gene>
    <name evidence="2" type="ORF">RND81_03G108200</name>
</gene>
<feature type="chain" id="PRO_5043418773" evidence="1">
    <location>
        <begin position="21"/>
        <end position="112"/>
    </location>
</feature>
<name>A0AAW1M2Q9_SAPOF</name>
<protein>
    <submittedName>
        <fullName evidence="2">Uncharacterized protein</fullName>
    </submittedName>
</protein>
<evidence type="ECO:0000256" key="1">
    <source>
        <dbReference type="SAM" id="SignalP"/>
    </source>
</evidence>
<keyword evidence="3" id="KW-1185">Reference proteome</keyword>
<sequence>MICWGFLVLCFDMKILGVRSQVLHQFDISHRKIATFLTILIDDSTGLKNCDVPVQRILFLIDYLWRLRKSAAFPSANLLLLSVWRVQYASVWRVQYALIFIFFVRFEKLRRS</sequence>
<comment type="caution">
    <text evidence="2">The sequence shown here is derived from an EMBL/GenBank/DDBJ whole genome shotgun (WGS) entry which is preliminary data.</text>
</comment>
<evidence type="ECO:0000313" key="3">
    <source>
        <dbReference type="Proteomes" id="UP001443914"/>
    </source>
</evidence>
<keyword evidence="1" id="KW-0732">Signal</keyword>
<reference evidence="2" key="1">
    <citation type="submission" date="2024-03" db="EMBL/GenBank/DDBJ databases">
        <title>WGS assembly of Saponaria officinalis var. Norfolk2.</title>
        <authorList>
            <person name="Jenkins J."/>
            <person name="Shu S."/>
            <person name="Grimwood J."/>
            <person name="Barry K."/>
            <person name="Goodstein D."/>
            <person name="Schmutz J."/>
            <person name="Leebens-Mack J."/>
            <person name="Osbourn A."/>
        </authorList>
    </citation>
    <scope>NUCLEOTIDE SEQUENCE [LARGE SCALE GENOMIC DNA]</scope>
    <source>
        <strain evidence="2">JIC</strain>
    </source>
</reference>
<accession>A0AAW1M2Q9</accession>
<dbReference type="Proteomes" id="UP001443914">
    <property type="component" value="Unassembled WGS sequence"/>
</dbReference>
<feature type="signal peptide" evidence="1">
    <location>
        <begin position="1"/>
        <end position="20"/>
    </location>
</feature>
<dbReference type="AlphaFoldDB" id="A0AAW1M2Q9"/>
<evidence type="ECO:0000313" key="2">
    <source>
        <dbReference type="EMBL" id="KAK9741465.1"/>
    </source>
</evidence>